<keyword evidence="3" id="KW-1185">Reference proteome</keyword>
<dbReference type="PROSITE" id="PS51186">
    <property type="entry name" value="GNAT"/>
    <property type="match status" value="1"/>
</dbReference>
<organism evidence="2 3">
    <name type="scientific">Streptomyces tsukubensis</name>
    <dbReference type="NCBI Taxonomy" id="83656"/>
    <lineage>
        <taxon>Bacteria</taxon>
        <taxon>Bacillati</taxon>
        <taxon>Actinomycetota</taxon>
        <taxon>Actinomycetes</taxon>
        <taxon>Kitasatosporales</taxon>
        <taxon>Streptomycetaceae</taxon>
        <taxon>Streptomyces</taxon>
    </lineage>
</organism>
<dbReference type="OrthoDB" id="510731at2"/>
<dbReference type="InterPro" id="IPR052729">
    <property type="entry name" value="Acyl/Acetyltrans_Enzymes"/>
</dbReference>
<dbReference type="RefSeq" id="WP_077968448.1">
    <property type="nucleotide sequence ID" value="NZ_CP045178.1"/>
</dbReference>
<evidence type="ECO:0000259" key="1">
    <source>
        <dbReference type="PROSITE" id="PS51186"/>
    </source>
</evidence>
<name>A0A1V4A8H0_9ACTN</name>
<keyword evidence="2" id="KW-0808">Transferase</keyword>
<dbReference type="Proteomes" id="UP000190539">
    <property type="component" value="Unassembled WGS sequence"/>
</dbReference>
<dbReference type="InterPro" id="IPR016181">
    <property type="entry name" value="Acyl_CoA_acyltransferase"/>
</dbReference>
<dbReference type="AlphaFoldDB" id="A0A1V4A8H0"/>
<dbReference type="EMBL" id="MVFC01000010">
    <property type="protein sequence ID" value="OON79239.1"/>
    <property type="molecule type" value="Genomic_DNA"/>
</dbReference>
<accession>A0A1V4A8H0</accession>
<protein>
    <submittedName>
        <fullName evidence="2">GNAT family N-acetyltransferase</fullName>
    </submittedName>
</protein>
<dbReference type="Gene3D" id="3.40.630.30">
    <property type="match status" value="1"/>
</dbReference>
<gene>
    <name evidence="2" type="ORF">B1H18_14895</name>
</gene>
<dbReference type="STRING" id="83656.B1H18_14895"/>
<dbReference type="InterPro" id="IPR041496">
    <property type="entry name" value="YitH/HolE_GNAT"/>
</dbReference>
<dbReference type="PANTHER" id="PTHR47237">
    <property type="entry name" value="SLL0310 PROTEIN"/>
    <property type="match status" value="1"/>
</dbReference>
<dbReference type="Pfam" id="PF13673">
    <property type="entry name" value="Acetyltransf_10"/>
    <property type="match status" value="1"/>
</dbReference>
<proteinExistence type="predicted"/>
<comment type="caution">
    <text evidence="2">The sequence shown here is derived from an EMBL/GenBank/DDBJ whole genome shotgun (WGS) entry which is preliminary data.</text>
</comment>
<reference evidence="2 3" key="1">
    <citation type="submission" date="2017-02" db="EMBL/GenBank/DDBJ databases">
        <title>Draft Genome Sequence of Streptomyces tsukubaensis F601, a Producer of the immunosuppressant tacrolimus FK506.</title>
        <authorList>
            <person name="Zong G."/>
            <person name="Zhong C."/>
            <person name="Fu J."/>
            <person name="Qin R."/>
            <person name="Cao G."/>
        </authorList>
    </citation>
    <scope>NUCLEOTIDE SEQUENCE [LARGE SCALE GENOMIC DNA]</scope>
    <source>
        <strain evidence="2 3">F601</strain>
    </source>
</reference>
<evidence type="ECO:0000313" key="3">
    <source>
        <dbReference type="Proteomes" id="UP000190539"/>
    </source>
</evidence>
<dbReference type="Pfam" id="PF18014">
    <property type="entry name" value="Acetyltransf_18"/>
    <property type="match status" value="1"/>
</dbReference>
<dbReference type="GO" id="GO:0016747">
    <property type="term" value="F:acyltransferase activity, transferring groups other than amino-acyl groups"/>
    <property type="evidence" value="ECO:0007669"/>
    <property type="project" value="InterPro"/>
</dbReference>
<evidence type="ECO:0000313" key="2">
    <source>
        <dbReference type="EMBL" id="OON79239.1"/>
    </source>
</evidence>
<feature type="domain" description="N-acetyltransferase" evidence="1">
    <location>
        <begin position="10"/>
        <end position="144"/>
    </location>
</feature>
<dbReference type="Gene3D" id="3.40.630.90">
    <property type="match status" value="1"/>
</dbReference>
<sequence>MSTPSSLSSSPVRRLTLRDLRACTTLAEGRGWPAGAPAWRLLLTAGTAYGVDDPDGGLAASCVLTSYGPADHPHLGAVGMLLVARHRERQGMGRRMMRHVMEKAGPTPLALYATPSGKPLYEELGFKAIGVAERLQGRLTAPVPPLSTAVRPATAADLRAVIQLDTEVMGYDRTHIVTRLPAFADRFLVVEEAGGISGYAASWDSDGTHIVGPVIASDTATATSLLAALAAGTELELRTDIDDRHTELRQWLSSHGLRTVLESALMCRGIADLPGDWTRRFAPLTTAAT</sequence>
<dbReference type="SUPFAM" id="SSF55729">
    <property type="entry name" value="Acyl-CoA N-acyltransferases (Nat)"/>
    <property type="match status" value="1"/>
</dbReference>
<dbReference type="InterPro" id="IPR000182">
    <property type="entry name" value="GNAT_dom"/>
</dbReference>
<dbReference type="PANTHER" id="PTHR47237:SF2">
    <property type="entry name" value="BLL4206 PROTEIN"/>
    <property type="match status" value="1"/>
</dbReference>